<organism evidence="1 2">
    <name type="scientific">Thermodesulfovibrio aggregans</name>
    <dbReference type="NCBI Taxonomy" id="86166"/>
    <lineage>
        <taxon>Bacteria</taxon>
        <taxon>Pseudomonadati</taxon>
        <taxon>Nitrospirota</taxon>
        <taxon>Thermodesulfovibrionia</taxon>
        <taxon>Thermodesulfovibrionales</taxon>
        <taxon>Thermodesulfovibrionaceae</taxon>
        <taxon>Thermodesulfovibrio</taxon>
    </lineage>
</organism>
<evidence type="ECO:0000313" key="1">
    <source>
        <dbReference type="EMBL" id="PMP71555.1"/>
    </source>
</evidence>
<dbReference type="EMBL" id="PNIO01000026">
    <property type="protein sequence ID" value="PMP71555.1"/>
    <property type="molecule type" value="Genomic_DNA"/>
</dbReference>
<gene>
    <name evidence="1" type="ORF">C0186_03570</name>
</gene>
<dbReference type="AlphaFoldDB" id="A0A2J6WMG6"/>
<evidence type="ECO:0000313" key="2">
    <source>
        <dbReference type="Proteomes" id="UP000242288"/>
    </source>
</evidence>
<sequence length="43" mass="4671">GSIAGAVLGNYLMRKKLSAPQVKKVIGVVLYIIAAKMIWDLIK</sequence>
<proteinExistence type="predicted"/>
<reference evidence="1 2" key="1">
    <citation type="submission" date="2018-01" db="EMBL/GenBank/DDBJ databases">
        <title>Metagenomic assembled genomes from two thermal pools in the Uzon Caldera, Kamchatka, Russia.</title>
        <authorList>
            <person name="Wilkins L."/>
            <person name="Ettinger C."/>
        </authorList>
    </citation>
    <scope>NUCLEOTIDE SEQUENCE [LARGE SCALE GENOMIC DNA]</scope>
    <source>
        <strain evidence="1">ZAV-04</strain>
    </source>
</reference>
<accession>A0A2J6WMG6</accession>
<name>A0A2J6WMG6_9BACT</name>
<dbReference type="Proteomes" id="UP000242288">
    <property type="component" value="Unassembled WGS sequence"/>
</dbReference>
<comment type="caution">
    <text evidence="1">The sequence shown here is derived from an EMBL/GenBank/DDBJ whole genome shotgun (WGS) entry which is preliminary data.</text>
</comment>
<feature type="non-terminal residue" evidence="1">
    <location>
        <position position="1"/>
    </location>
</feature>
<protein>
    <submittedName>
        <fullName evidence="1">Sulfite exporter TauE/SafE family protein</fullName>
    </submittedName>
</protein>